<comment type="caution">
    <text evidence="1">The sequence shown here is derived from an EMBL/GenBank/DDBJ whole genome shotgun (WGS) entry which is preliminary data.</text>
</comment>
<dbReference type="EMBL" id="JAOCZP010000011">
    <property type="protein sequence ID" value="MCT7378083.1"/>
    <property type="molecule type" value="Genomic_DNA"/>
</dbReference>
<proteinExistence type="predicted"/>
<name>A0ABT2LU81_9HYPH</name>
<gene>
    <name evidence="1" type="ORF">N5A92_23980</name>
</gene>
<organism evidence="1 2">
    <name type="scientific">Chelativorans salis</name>
    <dbReference type="NCBI Taxonomy" id="2978478"/>
    <lineage>
        <taxon>Bacteria</taxon>
        <taxon>Pseudomonadati</taxon>
        <taxon>Pseudomonadota</taxon>
        <taxon>Alphaproteobacteria</taxon>
        <taxon>Hyphomicrobiales</taxon>
        <taxon>Phyllobacteriaceae</taxon>
        <taxon>Chelativorans</taxon>
    </lineage>
</organism>
<accession>A0ABT2LU81</accession>
<dbReference type="Proteomes" id="UP001320831">
    <property type="component" value="Unassembled WGS sequence"/>
</dbReference>
<protein>
    <submittedName>
        <fullName evidence="1">Uncharacterized protein</fullName>
    </submittedName>
</protein>
<reference evidence="1 2" key="1">
    <citation type="submission" date="2022-09" db="EMBL/GenBank/DDBJ databases">
        <title>Chelativorans salina sp. nov., a novel slightly halophilic bacterium isolated from a saline lake sediment enrichment.</title>
        <authorList>
            <person name="Gao L."/>
            <person name="Fang B.-Z."/>
            <person name="Li W.-J."/>
        </authorList>
    </citation>
    <scope>NUCLEOTIDE SEQUENCE [LARGE SCALE GENOMIC DNA]</scope>
    <source>
        <strain evidence="1 2">EGI FJ00035</strain>
    </source>
</reference>
<sequence>MNDPSNFIRFNENNTKLTGNVAALDLDFKIFGEKLNSENEEAPAYRLFGHAAHKVHLMPGR</sequence>
<keyword evidence="2" id="KW-1185">Reference proteome</keyword>
<evidence type="ECO:0000313" key="2">
    <source>
        <dbReference type="Proteomes" id="UP001320831"/>
    </source>
</evidence>
<evidence type="ECO:0000313" key="1">
    <source>
        <dbReference type="EMBL" id="MCT7378083.1"/>
    </source>
</evidence>
<dbReference type="RefSeq" id="WP_260906887.1">
    <property type="nucleotide sequence ID" value="NZ_JAOCZP010000011.1"/>
</dbReference>